<protein>
    <submittedName>
        <fullName evidence="3">Uncharacterized protein</fullName>
    </submittedName>
</protein>
<sequence>MNSKWTFIGGILAGIAGVFTAAYVATELESRTGSASEETTEQENLALPEGESERL</sequence>
<proteinExistence type="predicted"/>
<evidence type="ECO:0000256" key="2">
    <source>
        <dbReference type="SAM" id="Phobius"/>
    </source>
</evidence>
<evidence type="ECO:0000313" key="3">
    <source>
        <dbReference type="EMBL" id="SFW33537.1"/>
    </source>
</evidence>
<keyword evidence="2" id="KW-0812">Transmembrane</keyword>
<accession>A0AA94L1P8</accession>
<feature type="transmembrane region" description="Helical" evidence="2">
    <location>
        <begin position="6"/>
        <end position="25"/>
    </location>
</feature>
<feature type="region of interest" description="Disordered" evidence="1">
    <location>
        <begin position="29"/>
        <end position="55"/>
    </location>
</feature>
<dbReference type="EMBL" id="FPIW01000010">
    <property type="protein sequence ID" value="SFW33537.1"/>
    <property type="molecule type" value="Genomic_DNA"/>
</dbReference>
<name>A0AA94L1P8_DESDE</name>
<dbReference type="RefSeq" id="WP_096152722.1">
    <property type="nucleotide sequence ID" value="NZ_FPIW01000010.1"/>
</dbReference>
<keyword evidence="2" id="KW-0472">Membrane</keyword>
<gene>
    <name evidence="3" type="ORF">SAMN02910291_00888</name>
</gene>
<organism evidence="3 4">
    <name type="scientific">Desulfovibrio desulfuricans</name>
    <dbReference type="NCBI Taxonomy" id="876"/>
    <lineage>
        <taxon>Bacteria</taxon>
        <taxon>Pseudomonadati</taxon>
        <taxon>Thermodesulfobacteriota</taxon>
        <taxon>Desulfovibrionia</taxon>
        <taxon>Desulfovibrionales</taxon>
        <taxon>Desulfovibrionaceae</taxon>
        <taxon>Desulfovibrio</taxon>
    </lineage>
</organism>
<comment type="caution">
    <text evidence="3">The sequence shown here is derived from an EMBL/GenBank/DDBJ whole genome shotgun (WGS) entry which is preliminary data.</text>
</comment>
<dbReference type="AlphaFoldDB" id="A0AA94L1P8"/>
<keyword evidence="2" id="KW-1133">Transmembrane helix</keyword>
<evidence type="ECO:0000256" key="1">
    <source>
        <dbReference type="SAM" id="MobiDB-lite"/>
    </source>
</evidence>
<reference evidence="4" key="1">
    <citation type="submission" date="2016-11" db="EMBL/GenBank/DDBJ databases">
        <authorList>
            <person name="Jaros S."/>
            <person name="Januszkiewicz K."/>
            <person name="Wedrychowicz H."/>
        </authorList>
    </citation>
    <scope>NUCLEOTIDE SEQUENCE [LARGE SCALE GENOMIC DNA]</scope>
    <source>
        <strain evidence="4">DSM 7057</strain>
    </source>
</reference>
<dbReference type="Proteomes" id="UP000182680">
    <property type="component" value="Unassembled WGS sequence"/>
</dbReference>
<evidence type="ECO:0000313" key="4">
    <source>
        <dbReference type="Proteomes" id="UP000182680"/>
    </source>
</evidence>